<dbReference type="Gene3D" id="2.150.10.10">
    <property type="entry name" value="Serralysin-like metalloprotease, C-terminal"/>
    <property type="match status" value="1"/>
</dbReference>
<dbReference type="GO" id="GO:0005509">
    <property type="term" value="F:calcium ion binding"/>
    <property type="evidence" value="ECO:0007669"/>
    <property type="project" value="InterPro"/>
</dbReference>
<proteinExistence type="predicted"/>
<sequence length="372" mass="38464">MQYDQPTSATEFTKDLAANTAISDETKSAIDALLGDSESVTISSWDGQSAGTSQANPDVVIAQIASPADESPALFKAAVASSNAVDLNLPDAAVYTAHTWIFDSKADLNIDLIAVDDRVIVGGDGNDSINVFGDANVVVEGGAGNDSITTGGGNDTIVAGVGNDTIDAGAGFDTVQFSGSASDYDFEVKDGVLTATRSVTTSDTVTDGDTTTTTTTTSVDSTTLIKGAEILTFGDGSDTVAIVGDEAHAEVIRLYEVLLDRSADTAGAEFWLEQYDAGVSLHDIANSFLSSAEYQAQGETDNVEFLNSLYQDAFGRQGDYNGVAYWLDQLDQGASRADVAAGFAVSDEAAITIDNVIIVTGQDTTDNGEGTA</sequence>
<dbReference type="InterPro" id="IPR038255">
    <property type="entry name" value="PBS_linker_sf"/>
</dbReference>
<dbReference type="InterPro" id="IPR011049">
    <property type="entry name" value="Serralysin-like_metalloprot_C"/>
</dbReference>
<dbReference type="PRINTS" id="PR00313">
    <property type="entry name" value="CABNDNGRPT"/>
</dbReference>
<evidence type="ECO:0000256" key="1">
    <source>
        <dbReference type="ARBA" id="ARBA00022837"/>
    </source>
</evidence>
<dbReference type="InterPro" id="IPR025282">
    <property type="entry name" value="DUF4214"/>
</dbReference>
<evidence type="ECO:0000259" key="2">
    <source>
        <dbReference type="Pfam" id="PF13946"/>
    </source>
</evidence>
<dbReference type="SUPFAM" id="SSF51120">
    <property type="entry name" value="beta-Roll"/>
    <property type="match status" value="1"/>
</dbReference>
<dbReference type="Proteomes" id="UP000549250">
    <property type="component" value="Unassembled WGS sequence"/>
</dbReference>
<organism evidence="3 4">
    <name type="scientific">Azomonas macrocytogenes</name>
    <name type="common">Azotobacter macrocytogenes</name>
    <dbReference type="NCBI Taxonomy" id="69962"/>
    <lineage>
        <taxon>Bacteria</taxon>
        <taxon>Pseudomonadati</taxon>
        <taxon>Pseudomonadota</taxon>
        <taxon>Gammaproteobacteria</taxon>
        <taxon>Pseudomonadales</taxon>
        <taxon>Pseudomonadaceae</taxon>
        <taxon>Azomonas</taxon>
    </lineage>
</organism>
<keyword evidence="4" id="KW-1185">Reference proteome</keyword>
<comment type="caution">
    <text evidence="3">The sequence shown here is derived from an EMBL/GenBank/DDBJ whole genome shotgun (WGS) entry which is preliminary data.</text>
</comment>
<evidence type="ECO:0000313" key="4">
    <source>
        <dbReference type="Proteomes" id="UP000549250"/>
    </source>
</evidence>
<dbReference type="AlphaFoldDB" id="A0A839T3C4"/>
<dbReference type="EMBL" id="JACHXI010000003">
    <property type="protein sequence ID" value="MBB3102465.1"/>
    <property type="molecule type" value="Genomic_DNA"/>
</dbReference>
<keyword evidence="1" id="KW-0106">Calcium</keyword>
<dbReference type="Gene3D" id="1.10.3130.20">
    <property type="entry name" value="Phycobilisome linker domain"/>
    <property type="match status" value="1"/>
</dbReference>
<dbReference type="Pfam" id="PF13946">
    <property type="entry name" value="DUF4214"/>
    <property type="match status" value="1"/>
</dbReference>
<name>A0A839T3C4_AZOMA</name>
<reference evidence="3 4" key="1">
    <citation type="submission" date="2020-08" db="EMBL/GenBank/DDBJ databases">
        <title>Genomic Encyclopedia of Type Strains, Phase III (KMG-III): the genomes of soil and plant-associated and newly described type strains.</title>
        <authorList>
            <person name="Whitman W."/>
        </authorList>
    </citation>
    <scope>NUCLEOTIDE SEQUENCE [LARGE SCALE GENOMIC DNA]</scope>
    <source>
        <strain evidence="3 4">CECT 4462</strain>
    </source>
</reference>
<dbReference type="Pfam" id="PF00353">
    <property type="entry name" value="HemolysinCabind"/>
    <property type="match status" value="2"/>
</dbReference>
<accession>A0A839T3C4</accession>
<gene>
    <name evidence="3" type="ORF">FHR87_000848</name>
</gene>
<dbReference type="RefSeq" id="WP_183165464.1">
    <property type="nucleotide sequence ID" value="NZ_JACHXI010000003.1"/>
</dbReference>
<dbReference type="InterPro" id="IPR001343">
    <property type="entry name" value="Hemolysn_Ca-bd"/>
</dbReference>
<evidence type="ECO:0000313" key="3">
    <source>
        <dbReference type="EMBL" id="MBB3102465.1"/>
    </source>
</evidence>
<protein>
    <submittedName>
        <fullName evidence="3">Ca2+-binding RTX toxin-like protein</fullName>
    </submittedName>
</protein>
<feature type="domain" description="DUF4214" evidence="2">
    <location>
        <begin position="285"/>
        <end position="350"/>
    </location>
</feature>